<dbReference type="PANTHER" id="PTHR43547:SF2">
    <property type="entry name" value="HYBRID SIGNAL TRANSDUCTION HISTIDINE KINASE C"/>
    <property type="match status" value="1"/>
</dbReference>
<dbReference type="InterPro" id="IPR036890">
    <property type="entry name" value="HATPase_C_sf"/>
</dbReference>
<dbReference type="Proteomes" id="UP000011705">
    <property type="component" value="Chromosome"/>
</dbReference>
<keyword evidence="1" id="KW-0597">Phosphoprotein</keyword>
<evidence type="ECO:0000313" key="4">
    <source>
        <dbReference type="EMBL" id="EMB31512.1"/>
    </source>
</evidence>
<dbReference type="Gene3D" id="3.30.565.10">
    <property type="entry name" value="Histidine kinase-like ATPase, C-terminal domain"/>
    <property type="match status" value="2"/>
</dbReference>
<dbReference type="SUPFAM" id="SSF55874">
    <property type="entry name" value="ATPase domain of HSP90 chaperone/DNA topoisomerase II/histidine kinase"/>
    <property type="match status" value="2"/>
</dbReference>
<dbReference type="PANTHER" id="PTHR43547">
    <property type="entry name" value="TWO-COMPONENT HISTIDINE KINASE"/>
    <property type="match status" value="1"/>
</dbReference>
<dbReference type="InterPro" id="IPR003594">
    <property type="entry name" value="HATPase_dom"/>
</dbReference>
<dbReference type="Pfam" id="PF13589">
    <property type="entry name" value="HATPase_c_3"/>
    <property type="match status" value="1"/>
</dbReference>
<accession>A0A0E2E2C2</accession>
<proteinExistence type="predicted"/>
<protein>
    <recommendedName>
        <fullName evidence="3">Histidine kinase domain-containing protein</fullName>
    </recommendedName>
</protein>
<dbReference type="SMART" id="SM00387">
    <property type="entry name" value="HATPase_c"/>
    <property type="match status" value="1"/>
</dbReference>
<dbReference type="HOGENOM" id="CLU_012281_1_0_12"/>
<dbReference type="Pfam" id="PF02518">
    <property type="entry name" value="HATPase_c"/>
    <property type="match status" value="1"/>
</dbReference>
<feature type="domain" description="Histidine kinase" evidence="3">
    <location>
        <begin position="649"/>
        <end position="857"/>
    </location>
</feature>
<feature type="region of interest" description="Disordered" evidence="2">
    <location>
        <begin position="601"/>
        <end position="622"/>
    </location>
</feature>
<organism evidence="4">
    <name type="scientific">Treponema denticola H-22</name>
    <dbReference type="NCBI Taxonomy" id="999432"/>
    <lineage>
        <taxon>Bacteria</taxon>
        <taxon>Pseudomonadati</taxon>
        <taxon>Spirochaetota</taxon>
        <taxon>Spirochaetia</taxon>
        <taxon>Spirochaetales</taxon>
        <taxon>Treponemataceae</taxon>
        <taxon>Treponema</taxon>
    </lineage>
</organism>
<dbReference type="PROSITE" id="PS50109">
    <property type="entry name" value="HIS_KIN"/>
    <property type="match status" value="1"/>
</dbReference>
<sequence>MEEMQFKISSALKNLVGKDLITNDYTAVFELVKNSYDAYATKVEITFSDDKIIIADNGKGMTFDDLKNKWLFLGYSAKKDGTEDQNINKQKSYRDKIKRYYAGAKGIGRFSCDRLGKYLTLITKTSKSSTAEQIVINWNDFEVDQKKEFVHINVKHAKLNQKIAFPLNAKNGTILEITDLNDEKIPWNRKRLQDLKRSLEKLINPFSEKNDFSIEIICDREKENDQAMREKGGFERDIVNGIIKNSISTILNLKTTQISVQLHNNKIYTALSDRGVDMYKIQENNKNYNKLSEVKIDLYFLNRSAKMNFTKLMGVEPVNYGSVFLFRNNFRIMPFGNTGDDSWGLDYRAQQGHSRFLGTRDLFGRVDVLTNEIDELKEVSSRDGGVIETETSNQLFKLFEITHRRLERYVAGVLWGEAFLRRDYFATEVEALQKRKELLEIDKDKEQPDYILTSNIGSKIDFVQLIKTLTKDKNIEILYYNAELANIVSSHDSISSIKPQFINDLEKIAEDTDNADLLISIEDAKRRISELQKDKETAEYKAYEEEQRRILAEEKVKKAEAAKIQAEKREEEAKHAKIIAEMQAKEIELKRREEEIKRKEAEYQKEEEEKKRKKLEEEKNVTEKELEKERKQGIFQRSIIGREKEQILGLQHQINHSSGRIRTNIKHLLSYIAENKIKIDDKIRKYISIISLESGKIESLSKFVTNANFDLKASEITRNIIQFIQEYIQEIYLPEEPTLSTKLNICINKEIEIYIMSFRPLEITTLIDNFIQNAEKAEAKNIKFTIKKYENKIELLIQNDGKMIPETNIPRIFELGFTTTDGSGIGLFNIKSIVERLHGKIDISTNNNHNVTFRIVI</sequence>
<dbReference type="GO" id="GO:0000155">
    <property type="term" value="F:phosphorelay sensor kinase activity"/>
    <property type="evidence" value="ECO:0007669"/>
    <property type="project" value="TreeGrafter"/>
</dbReference>
<gene>
    <name evidence="4" type="ORF">HMPREF9726_01892</name>
</gene>
<evidence type="ECO:0000256" key="1">
    <source>
        <dbReference type="ARBA" id="ARBA00022553"/>
    </source>
</evidence>
<dbReference type="InterPro" id="IPR005467">
    <property type="entry name" value="His_kinase_dom"/>
</dbReference>
<evidence type="ECO:0000256" key="2">
    <source>
        <dbReference type="SAM" id="MobiDB-lite"/>
    </source>
</evidence>
<dbReference type="AlphaFoldDB" id="A0A0E2E2C2"/>
<dbReference type="PATRIC" id="fig|999432.5.peg.1964"/>
<evidence type="ECO:0000259" key="3">
    <source>
        <dbReference type="PROSITE" id="PS50109"/>
    </source>
</evidence>
<reference evidence="4" key="1">
    <citation type="submission" date="2012-01" db="EMBL/GenBank/DDBJ databases">
        <title>The Genome Sequence of Treponema denticola H-22.</title>
        <authorList>
            <consortium name="The Broad Institute Genome Sequencing Platform"/>
            <person name="Earl A."/>
            <person name="Ward D."/>
            <person name="Feldgarden M."/>
            <person name="Gevers D."/>
            <person name="Blanton J.M."/>
            <person name="Fenno C.J."/>
            <person name="Baranova O.V."/>
            <person name="Mathney J."/>
            <person name="Dewhirst F.E."/>
            <person name="Izard J."/>
            <person name="Young S.K."/>
            <person name="Zeng Q."/>
            <person name="Gargeya S."/>
            <person name="Fitzgerald M."/>
            <person name="Haas B."/>
            <person name="Abouelleil A."/>
            <person name="Alvarado L."/>
            <person name="Arachchi H.M."/>
            <person name="Berlin A."/>
            <person name="Chapman S.B."/>
            <person name="Gearin G."/>
            <person name="Goldberg J."/>
            <person name="Griggs A."/>
            <person name="Gujja S."/>
            <person name="Hansen M."/>
            <person name="Heiman D."/>
            <person name="Howarth C."/>
            <person name="Larimer J."/>
            <person name="Lui A."/>
            <person name="MacDonald P.J.P."/>
            <person name="McCowen C."/>
            <person name="Montmayeur A."/>
            <person name="Murphy C."/>
            <person name="Neiman D."/>
            <person name="Pearson M."/>
            <person name="Priest M."/>
            <person name="Roberts A."/>
            <person name="Saif S."/>
            <person name="Shea T."/>
            <person name="Sisk P."/>
            <person name="Stolte C."/>
            <person name="Sykes S."/>
            <person name="Wortman J."/>
            <person name="Nusbaum C."/>
            <person name="Birren B."/>
        </authorList>
    </citation>
    <scope>NUCLEOTIDE SEQUENCE [LARGE SCALE GENOMIC DNA]</scope>
    <source>
        <strain evidence="4">H-22</strain>
    </source>
</reference>
<comment type="caution">
    <text evidence="4">The sequence shown here is derived from an EMBL/GenBank/DDBJ whole genome shotgun (WGS) entry which is preliminary data.</text>
</comment>
<dbReference type="EMBL" id="AGDV01000020">
    <property type="protein sequence ID" value="EMB31512.1"/>
    <property type="molecule type" value="Genomic_DNA"/>
</dbReference>
<name>A0A0E2E2C2_TREDN</name>
<dbReference type="RefSeq" id="WP_002685183.1">
    <property type="nucleotide sequence ID" value="NZ_CM001795.1"/>
</dbReference>